<dbReference type="RefSeq" id="WP_184813828.1">
    <property type="nucleotide sequence ID" value="NZ_JACHJQ010000006.1"/>
</dbReference>
<dbReference type="PRINTS" id="PR00598">
    <property type="entry name" value="HTHMARR"/>
</dbReference>
<dbReference type="GO" id="GO:0003677">
    <property type="term" value="F:DNA binding"/>
    <property type="evidence" value="ECO:0007669"/>
    <property type="project" value="UniProtKB-KW"/>
</dbReference>
<dbReference type="PANTHER" id="PTHR33164">
    <property type="entry name" value="TRANSCRIPTIONAL REGULATOR, MARR FAMILY"/>
    <property type="match status" value="1"/>
</dbReference>
<feature type="domain" description="HTH marR-type" evidence="1">
    <location>
        <begin position="28"/>
        <end position="160"/>
    </location>
</feature>
<dbReference type="InterPro" id="IPR036388">
    <property type="entry name" value="WH-like_DNA-bd_sf"/>
</dbReference>
<dbReference type="InterPro" id="IPR039422">
    <property type="entry name" value="MarR/SlyA-like"/>
</dbReference>
<accession>A0A7W7VH28</accession>
<reference evidence="2 3" key="1">
    <citation type="submission" date="2020-08" db="EMBL/GenBank/DDBJ databases">
        <title>Genomic Encyclopedia of Type Strains, Phase III (KMG-III): the genomes of soil and plant-associated and newly described type strains.</title>
        <authorList>
            <person name="Whitman W."/>
        </authorList>
    </citation>
    <scope>NUCLEOTIDE SEQUENCE [LARGE SCALE GENOMIC DNA]</scope>
    <source>
        <strain evidence="2 3">CECT 8960</strain>
    </source>
</reference>
<dbReference type="InterPro" id="IPR000835">
    <property type="entry name" value="HTH_MarR-typ"/>
</dbReference>
<dbReference type="SUPFAM" id="SSF46785">
    <property type="entry name" value="Winged helix' DNA-binding domain"/>
    <property type="match status" value="1"/>
</dbReference>
<dbReference type="InterPro" id="IPR036390">
    <property type="entry name" value="WH_DNA-bd_sf"/>
</dbReference>
<dbReference type="EMBL" id="JACHJQ010000006">
    <property type="protein sequence ID" value="MBB4909764.1"/>
    <property type="molecule type" value="Genomic_DNA"/>
</dbReference>
<organism evidence="2 3">
    <name type="scientific">Actinophytocola algeriensis</name>
    <dbReference type="NCBI Taxonomy" id="1768010"/>
    <lineage>
        <taxon>Bacteria</taxon>
        <taxon>Bacillati</taxon>
        <taxon>Actinomycetota</taxon>
        <taxon>Actinomycetes</taxon>
        <taxon>Pseudonocardiales</taxon>
        <taxon>Pseudonocardiaceae</taxon>
    </lineage>
</organism>
<protein>
    <submittedName>
        <fullName evidence="2">DNA-binding MarR family transcriptional regulator</fullName>
    </submittedName>
</protein>
<comment type="caution">
    <text evidence="2">The sequence shown here is derived from an EMBL/GenBank/DDBJ whole genome shotgun (WGS) entry which is preliminary data.</text>
</comment>
<gene>
    <name evidence="2" type="ORF">FHR82_006022</name>
</gene>
<dbReference type="PANTHER" id="PTHR33164:SF43">
    <property type="entry name" value="HTH-TYPE TRANSCRIPTIONAL REPRESSOR YETL"/>
    <property type="match status" value="1"/>
</dbReference>
<dbReference type="Pfam" id="PF01047">
    <property type="entry name" value="MarR"/>
    <property type="match status" value="1"/>
</dbReference>
<dbReference type="Proteomes" id="UP000520767">
    <property type="component" value="Unassembled WGS sequence"/>
</dbReference>
<name>A0A7W7VH28_9PSEU</name>
<keyword evidence="2" id="KW-0238">DNA-binding</keyword>
<sequence length="178" mass="18728">MKYVHDDRGLYDPAVRETMGRFAEDTTAFEAAAAVRAAAHAVERLRAAGAEGRALSSGAVDLLLRLSNGEPAGVGELARAAGVSSRNVTGLVDTLEKAGMVVRAPDPADRRAVLVSITEGGLGWLDDFREPARLAMAAVFHGFSADDVAQLRDLCLRLVVNQRAVAARMGDTAPSTVD</sequence>
<keyword evidence="3" id="KW-1185">Reference proteome</keyword>
<dbReference type="SMART" id="SM00347">
    <property type="entry name" value="HTH_MARR"/>
    <property type="match status" value="1"/>
</dbReference>
<evidence type="ECO:0000259" key="1">
    <source>
        <dbReference type="PROSITE" id="PS50995"/>
    </source>
</evidence>
<evidence type="ECO:0000313" key="3">
    <source>
        <dbReference type="Proteomes" id="UP000520767"/>
    </source>
</evidence>
<dbReference type="AlphaFoldDB" id="A0A7W7VH28"/>
<dbReference type="GO" id="GO:0003700">
    <property type="term" value="F:DNA-binding transcription factor activity"/>
    <property type="evidence" value="ECO:0007669"/>
    <property type="project" value="InterPro"/>
</dbReference>
<dbReference type="GO" id="GO:0006950">
    <property type="term" value="P:response to stress"/>
    <property type="evidence" value="ECO:0007669"/>
    <property type="project" value="TreeGrafter"/>
</dbReference>
<dbReference type="PROSITE" id="PS50995">
    <property type="entry name" value="HTH_MARR_2"/>
    <property type="match status" value="1"/>
</dbReference>
<dbReference type="Gene3D" id="1.10.10.10">
    <property type="entry name" value="Winged helix-like DNA-binding domain superfamily/Winged helix DNA-binding domain"/>
    <property type="match status" value="1"/>
</dbReference>
<evidence type="ECO:0000313" key="2">
    <source>
        <dbReference type="EMBL" id="MBB4909764.1"/>
    </source>
</evidence>
<proteinExistence type="predicted"/>